<reference evidence="1 2" key="1">
    <citation type="submission" date="2020-08" db="EMBL/GenBank/DDBJ databases">
        <title>Genomic Encyclopedia of Type Strains, Phase IV (KMG-IV): sequencing the most valuable type-strain genomes for metagenomic binning, comparative biology and taxonomic classification.</title>
        <authorList>
            <person name="Goeker M."/>
        </authorList>
    </citation>
    <scope>NUCLEOTIDE SEQUENCE [LARGE SCALE GENOMIC DNA]</scope>
    <source>
        <strain evidence="1 2">DSM 15867</strain>
    </source>
</reference>
<keyword evidence="2" id="KW-1185">Reference proteome</keyword>
<dbReference type="Proteomes" id="UP000574769">
    <property type="component" value="Unassembled WGS sequence"/>
</dbReference>
<name>A0A7W7EZS5_9SPHN</name>
<comment type="caution">
    <text evidence="1">The sequence shown here is derived from an EMBL/GenBank/DDBJ whole genome shotgun (WGS) entry which is preliminary data.</text>
</comment>
<protein>
    <recommendedName>
        <fullName evidence="3">Phage-Barnase-EndoU-ColicinE5/D-RelE like nuclease 3 domain-containing protein</fullName>
    </recommendedName>
</protein>
<evidence type="ECO:0000313" key="1">
    <source>
        <dbReference type="EMBL" id="MBB4620027.1"/>
    </source>
</evidence>
<dbReference type="AlphaFoldDB" id="A0A7W7EZS5"/>
<dbReference type="RefSeq" id="WP_184117133.1">
    <property type="nucleotide sequence ID" value="NZ_JACHNY010000023.1"/>
</dbReference>
<gene>
    <name evidence="1" type="ORF">GGQ96_004187</name>
</gene>
<dbReference type="EMBL" id="JACHNY010000023">
    <property type="protein sequence ID" value="MBB4620027.1"/>
    <property type="molecule type" value="Genomic_DNA"/>
</dbReference>
<organism evidence="1 2">
    <name type="scientific">Sphingomonas abaci</name>
    <dbReference type="NCBI Taxonomy" id="237611"/>
    <lineage>
        <taxon>Bacteria</taxon>
        <taxon>Pseudomonadati</taxon>
        <taxon>Pseudomonadota</taxon>
        <taxon>Alphaproteobacteria</taxon>
        <taxon>Sphingomonadales</taxon>
        <taxon>Sphingomonadaceae</taxon>
        <taxon>Sphingomonas</taxon>
    </lineage>
</organism>
<proteinExistence type="predicted"/>
<evidence type="ECO:0000313" key="2">
    <source>
        <dbReference type="Proteomes" id="UP000574769"/>
    </source>
</evidence>
<evidence type="ECO:0008006" key="3">
    <source>
        <dbReference type="Google" id="ProtNLM"/>
    </source>
</evidence>
<sequence length="136" mass="14769">MNDPNAKADVTELTPLDLGPLPVAKINAVLGSSLAAADAHFSIRAQSHSLVRHPADFELCRRYVGRIVSAPDYIGQAPGQADGFELIGEVPQEGAIILVAIKLRVDRAGRYIVASTYPIDRNKLERRLRKGFIKPA</sequence>
<accession>A0A7W7EZS5</accession>